<organism evidence="2 4">
    <name type="scientific">Prunus armeniaca</name>
    <name type="common">Apricot</name>
    <name type="synonym">Armeniaca vulgaris</name>
    <dbReference type="NCBI Taxonomy" id="36596"/>
    <lineage>
        <taxon>Eukaryota</taxon>
        <taxon>Viridiplantae</taxon>
        <taxon>Streptophyta</taxon>
        <taxon>Embryophyta</taxon>
        <taxon>Tracheophyta</taxon>
        <taxon>Spermatophyta</taxon>
        <taxon>Magnoliopsida</taxon>
        <taxon>eudicotyledons</taxon>
        <taxon>Gunneridae</taxon>
        <taxon>Pentapetalae</taxon>
        <taxon>rosids</taxon>
        <taxon>fabids</taxon>
        <taxon>Rosales</taxon>
        <taxon>Rosaceae</taxon>
        <taxon>Amygdaloideae</taxon>
        <taxon>Amygdaleae</taxon>
        <taxon>Prunus</taxon>
    </lineage>
</organism>
<dbReference type="Proteomes" id="UP000507245">
    <property type="component" value="Unassembled WGS sequence"/>
</dbReference>
<reference evidence="4" key="1">
    <citation type="journal article" date="2020" name="Genome Biol.">
        <title>Gamete binning: chromosome-level and haplotype-resolved genome assembly enabled by high-throughput single-cell sequencing of gamete genomes.</title>
        <authorList>
            <person name="Campoy J.A."/>
            <person name="Sun H."/>
            <person name="Goel M."/>
            <person name="Jiao W.-B."/>
            <person name="Folz-Donahue K."/>
            <person name="Wang N."/>
            <person name="Rubio M."/>
            <person name="Liu C."/>
            <person name="Kukat C."/>
            <person name="Ruiz D."/>
            <person name="Huettel B."/>
            <person name="Schneeberger K."/>
        </authorList>
    </citation>
    <scope>NUCLEOTIDE SEQUENCE [LARGE SCALE GENOMIC DNA]</scope>
    <source>
        <strain evidence="4">cv. Rojo Pasion</strain>
    </source>
</reference>
<dbReference type="EMBL" id="CAEKKB010000006">
    <property type="protein sequence ID" value="CAB4312124.1"/>
    <property type="molecule type" value="Genomic_DNA"/>
</dbReference>
<dbReference type="Proteomes" id="UP000507222">
    <property type="component" value="Unassembled WGS sequence"/>
</dbReference>
<evidence type="ECO:0000313" key="1">
    <source>
        <dbReference type="EMBL" id="CAB4281818.1"/>
    </source>
</evidence>
<proteinExistence type="predicted"/>
<keyword evidence="4" id="KW-1185">Reference proteome</keyword>
<dbReference type="EMBL" id="CAEKDK010000006">
    <property type="protein sequence ID" value="CAB4281818.1"/>
    <property type="molecule type" value="Genomic_DNA"/>
</dbReference>
<evidence type="ECO:0000313" key="4">
    <source>
        <dbReference type="Proteomes" id="UP000507245"/>
    </source>
</evidence>
<sequence length="195" mass="22601">MADPSPKWREHSFTNCSELPWECVGETLTIEYGDGDGDWVILSCRPDLDVVDGYNDPPHYCHYEWKCTFITVHLMSKYYTLLTCFEPDLKILHGYLPLGDKHLPVRGVEYKLVHRQGREICLIISVDRGDEFEDGKMERMQTYVMIFEFEIEKGKHTLAFKILHPASMIIDDQSSKSITNKVGLEVLDLRTNLQV</sequence>
<gene>
    <name evidence="1" type="ORF">CURHAP_LOCUS34997</name>
    <name evidence="2" type="ORF">ORAREDHAP_LOCUS34438</name>
</gene>
<evidence type="ECO:0000313" key="3">
    <source>
        <dbReference type="Proteomes" id="UP000507222"/>
    </source>
</evidence>
<reference evidence="2 3" key="2">
    <citation type="submission" date="2020-05" db="EMBL/GenBank/DDBJ databases">
        <authorList>
            <person name="Campoy J."/>
            <person name="Schneeberger K."/>
            <person name="Spophaly S."/>
        </authorList>
    </citation>
    <scope>NUCLEOTIDE SEQUENCE [LARGE SCALE GENOMIC DNA]</scope>
    <source>
        <strain evidence="2">PruArmRojPasFocal</strain>
    </source>
</reference>
<protein>
    <submittedName>
        <fullName evidence="2">Uncharacterized protein</fullName>
    </submittedName>
</protein>
<name>A0A6J5XMC6_PRUAR</name>
<dbReference type="AlphaFoldDB" id="A0A6J5XMC6"/>
<accession>A0A6J5XMC6</accession>
<evidence type="ECO:0000313" key="2">
    <source>
        <dbReference type="EMBL" id="CAB4312124.1"/>
    </source>
</evidence>